<feature type="domain" description="BZIP" evidence="8">
    <location>
        <begin position="151"/>
        <end position="214"/>
    </location>
</feature>
<feature type="coiled-coil region" evidence="6">
    <location>
        <begin position="176"/>
        <end position="231"/>
    </location>
</feature>
<dbReference type="GO" id="GO:0046983">
    <property type="term" value="F:protein dimerization activity"/>
    <property type="evidence" value="ECO:0007669"/>
    <property type="project" value="UniProtKB-ARBA"/>
</dbReference>
<keyword evidence="2" id="KW-0805">Transcription regulation</keyword>
<evidence type="ECO:0000256" key="1">
    <source>
        <dbReference type="ARBA" id="ARBA00004123"/>
    </source>
</evidence>
<dbReference type="AlphaFoldDB" id="A0AAV8SXG0"/>
<dbReference type="InterPro" id="IPR044168">
    <property type="entry name" value="RISBZ3/4/5"/>
</dbReference>
<evidence type="ECO:0000313" key="9">
    <source>
        <dbReference type="EMBL" id="KAJ8758703.1"/>
    </source>
</evidence>
<dbReference type="Proteomes" id="UP001159364">
    <property type="component" value="Linkage Group LG07"/>
</dbReference>
<feature type="compositionally biased region" description="Polar residues" evidence="7">
    <location>
        <begin position="112"/>
        <end position="137"/>
    </location>
</feature>
<comment type="subcellular location">
    <subcellularLocation>
        <location evidence="1">Nucleus</location>
    </subcellularLocation>
</comment>
<evidence type="ECO:0000256" key="2">
    <source>
        <dbReference type="ARBA" id="ARBA00023015"/>
    </source>
</evidence>
<dbReference type="PANTHER" id="PTHR47693">
    <property type="entry name" value="BZIP TRANSCRIPTION FACTOR RISBZ3-RELATED"/>
    <property type="match status" value="1"/>
</dbReference>
<protein>
    <recommendedName>
        <fullName evidence="8">BZIP domain-containing protein</fullName>
    </recommendedName>
</protein>
<accession>A0AAV8SXG0</accession>
<dbReference type="InterPro" id="IPR004827">
    <property type="entry name" value="bZIP"/>
</dbReference>
<keyword evidence="10" id="KW-1185">Reference proteome</keyword>
<dbReference type="GO" id="GO:0005634">
    <property type="term" value="C:nucleus"/>
    <property type="evidence" value="ECO:0007669"/>
    <property type="project" value="UniProtKB-SubCell"/>
</dbReference>
<evidence type="ECO:0000313" key="10">
    <source>
        <dbReference type="Proteomes" id="UP001159364"/>
    </source>
</evidence>
<dbReference type="SUPFAM" id="SSF57959">
    <property type="entry name" value="Leucine zipper domain"/>
    <property type="match status" value="1"/>
</dbReference>
<dbReference type="PROSITE" id="PS50217">
    <property type="entry name" value="BZIP"/>
    <property type="match status" value="1"/>
</dbReference>
<dbReference type="FunFam" id="1.20.5.170:FF:000020">
    <property type="entry name" value="BZIP transcription factor"/>
    <property type="match status" value="1"/>
</dbReference>
<dbReference type="GO" id="GO:0003700">
    <property type="term" value="F:DNA-binding transcription factor activity"/>
    <property type="evidence" value="ECO:0007669"/>
    <property type="project" value="InterPro"/>
</dbReference>
<evidence type="ECO:0000256" key="6">
    <source>
        <dbReference type="SAM" id="Coils"/>
    </source>
</evidence>
<dbReference type="InterPro" id="IPR046347">
    <property type="entry name" value="bZIP_sf"/>
</dbReference>
<reference evidence="9 10" key="1">
    <citation type="submission" date="2021-09" db="EMBL/GenBank/DDBJ databases">
        <title>Genomic insights and catalytic innovation underlie evolution of tropane alkaloids biosynthesis.</title>
        <authorList>
            <person name="Wang Y.-J."/>
            <person name="Tian T."/>
            <person name="Huang J.-P."/>
            <person name="Huang S.-X."/>
        </authorList>
    </citation>
    <scope>NUCLEOTIDE SEQUENCE [LARGE SCALE GENOMIC DNA]</scope>
    <source>
        <strain evidence="9">KIB-2018</strain>
        <tissue evidence="9">Leaf</tissue>
    </source>
</reference>
<dbReference type="SMART" id="SM00338">
    <property type="entry name" value="BRLZ"/>
    <property type="match status" value="1"/>
</dbReference>
<feature type="region of interest" description="Disordered" evidence="7">
    <location>
        <begin position="112"/>
        <end position="173"/>
    </location>
</feature>
<keyword evidence="5" id="KW-0539">Nucleus</keyword>
<sequence>MLCLSMEQKPGGGGDLKRSDSELALQEVINKTALAPDRTADEFKTHDLSRIQKDNEIDAFFSDVLAGDLFKTREMMNSFSFCGADSFLWCPNLPGKNSRISAPIDAQSSVCASSPISANNPKGSDIQTRVTTSGSSREPSDDEEQSTNPVDVKRIRRMVSNRESARRSRRRRQAHLADLEFQVERLAGENASLSRQLSDAAQQYSNANTNNRVLKSDVEALRAKVKLAEDMVTRGSVTCSLNQLVQNHLSLPQLLNNHGLCRPENFSSTISVHGDDAQYTGLTTSSQNFGLGLGDSDINNAHVNTSAVTSEPVSCVSEIWP</sequence>
<dbReference type="Pfam" id="PF00170">
    <property type="entry name" value="bZIP_1"/>
    <property type="match status" value="1"/>
</dbReference>
<dbReference type="GO" id="GO:0003677">
    <property type="term" value="F:DNA binding"/>
    <property type="evidence" value="ECO:0007669"/>
    <property type="project" value="UniProtKB-KW"/>
</dbReference>
<proteinExistence type="predicted"/>
<evidence type="ECO:0000259" key="8">
    <source>
        <dbReference type="PROSITE" id="PS50217"/>
    </source>
</evidence>
<evidence type="ECO:0000256" key="5">
    <source>
        <dbReference type="ARBA" id="ARBA00023242"/>
    </source>
</evidence>
<keyword evidence="6" id="KW-0175">Coiled coil</keyword>
<dbReference type="EMBL" id="JAIWQS010000007">
    <property type="protein sequence ID" value="KAJ8758703.1"/>
    <property type="molecule type" value="Genomic_DNA"/>
</dbReference>
<name>A0AAV8SXG0_9ROSI</name>
<evidence type="ECO:0000256" key="4">
    <source>
        <dbReference type="ARBA" id="ARBA00023163"/>
    </source>
</evidence>
<dbReference type="PROSITE" id="PS00036">
    <property type="entry name" value="BZIP_BASIC"/>
    <property type="match status" value="1"/>
</dbReference>
<evidence type="ECO:0000256" key="3">
    <source>
        <dbReference type="ARBA" id="ARBA00023125"/>
    </source>
</evidence>
<keyword evidence="3" id="KW-0238">DNA-binding</keyword>
<dbReference type="PANTHER" id="PTHR47693:SF1">
    <property type="entry name" value="BZIP TRANSCRIPTION FACTOR RISBZ3"/>
    <property type="match status" value="1"/>
</dbReference>
<gene>
    <name evidence="9" type="ORF">K2173_000424</name>
</gene>
<dbReference type="Gene3D" id="1.20.5.170">
    <property type="match status" value="1"/>
</dbReference>
<comment type="caution">
    <text evidence="9">The sequence shown here is derived from an EMBL/GenBank/DDBJ whole genome shotgun (WGS) entry which is preliminary data.</text>
</comment>
<keyword evidence="4" id="KW-0804">Transcription</keyword>
<organism evidence="9 10">
    <name type="scientific">Erythroxylum novogranatense</name>
    <dbReference type="NCBI Taxonomy" id="1862640"/>
    <lineage>
        <taxon>Eukaryota</taxon>
        <taxon>Viridiplantae</taxon>
        <taxon>Streptophyta</taxon>
        <taxon>Embryophyta</taxon>
        <taxon>Tracheophyta</taxon>
        <taxon>Spermatophyta</taxon>
        <taxon>Magnoliopsida</taxon>
        <taxon>eudicotyledons</taxon>
        <taxon>Gunneridae</taxon>
        <taxon>Pentapetalae</taxon>
        <taxon>rosids</taxon>
        <taxon>fabids</taxon>
        <taxon>Malpighiales</taxon>
        <taxon>Erythroxylaceae</taxon>
        <taxon>Erythroxylum</taxon>
    </lineage>
</organism>
<evidence type="ECO:0000256" key="7">
    <source>
        <dbReference type="SAM" id="MobiDB-lite"/>
    </source>
</evidence>